<dbReference type="OrthoDB" id="2449705at2759"/>
<evidence type="ECO:0000256" key="1">
    <source>
        <dbReference type="SAM" id="MobiDB-lite"/>
    </source>
</evidence>
<feature type="region of interest" description="Disordered" evidence="1">
    <location>
        <begin position="75"/>
        <end position="124"/>
    </location>
</feature>
<proteinExistence type="predicted"/>
<organism evidence="2 3">
    <name type="scientific">Lunasporangiospora selenospora</name>
    <dbReference type="NCBI Taxonomy" id="979761"/>
    <lineage>
        <taxon>Eukaryota</taxon>
        <taxon>Fungi</taxon>
        <taxon>Fungi incertae sedis</taxon>
        <taxon>Mucoromycota</taxon>
        <taxon>Mortierellomycotina</taxon>
        <taxon>Mortierellomycetes</taxon>
        <taxon>Mortierellales</taxon>
        <taxon>Mortierellaceae</taxon>
        <taxon>Lunasporangiospora</taxon>
    </lineage>
</organism>
<comment type="caution">
    <text evidence="2">The sequence shown here is derived from an EMBL/GenBank/DDBJ whole genome shotgun (WGS) entry which is preliminary data.</text>
</comment>
<dbReference type="AlphaFoldDB" id="A0A9P6FPJ7"/>
<feature type="non-terminal residue" evidence="2">
    <location>
        <position position="338"/>
    </location>
</feature>
<keyword evidence="3" id="KW-1185">Reference proteome</keyword>
<feature type="compositionally biased region" description="Low complexity" evidence="1">
    <location>
        <begin position="105"/>
        <end position="120"/>
    </location>
</feature>
<evidence type="ECO:0000313" key="2">
    <source>
        <dbReference type="EMBL" id="KAF9579208.1"/>
    </source>
</evidence>
<name>A0A9P6FPJ7_9FUNG</name>
<dbReference type="Proteomes" id="UP000780801">
    <property type="component" value="Unassembled WGS sequence"/>
</dbReference>
<evidence type="ECO:0000313" key="3">
    <source>
        <dbReference type="Proteomes" id="UP000780801"/>
    </source>
</evidence>
<accession>A0A9P6FPJ7</accession>
<dbReference type="EMBL" id="JAABOA010002949">
    <property type="protein sequence ID" value="KAF9579208.1"/>
    <property type="molecule type" value="Genomic_DNA"/>
</dbReference>
<protein>
    <submittedName>
        <fullName evidence="2">Uncharacterized protein</fullName>
    </submittedName>
</protein>
<feature type="compositionally biased region" description="Low complexity" evidence="1">
    <location>
        <begin position="75"/>
        <end position="88"/>
    </location>
</feature>
<sequence length="338" mass="35428">MKLLKGVFGIKKKDKAAIDSPVKFAIVSPSTTDIAKDANSTSPSPPATTTTNAVFPQITPSANASIAPLAIISTPSSSPTSSPFESIAYTDPIHPPTAPSNPQFASPSLTATASTSPRPSETIRGPHAIQTDAEHAALVNETVMDADEATVVALQRSGTLPPAYNSLNIQNHYHMATAPSPESLSVAVPATVVPEAPVSVMSMPYGSSSSAPAMNAYMNPPLPPHPVVVQPYATMQPVPTMAPAQAMPPAQAMSMHQQPYPQPQPQPIYAAGPWPPTQPAYPPPVSSAGSQTYGHRPFVLPGSENQTYPIIMAIDWGTTYSSMAYAFQQDGEVHEVST</sequence>
<reference evidence="2" key="1">
    <citation type="journal article" date="2020" name="Fungal Divers.">
        <title>Resolving the Mortierellaceae phylogeny through synthesis of multi-gene phylogenetics and phylogenomics.</title>
        <authorList>
            <person name="Vandepol N."/>
            <person name="Liber J."/>
            <person name="Desiro A."/>
            <person name="Na H."/>
            <person name="Kennedy M."/>
            <person name="Barry K."/>
            <person name="Grigoriev I.V."/>
            <person name="Miller A.N."/>
            <person name="O'Donnell K."/>
            <person name="Stajich J.E."/>
            <person name="Bonito G."/>
        </authorList>
    </citation>
    <scope>NUCLEOTIDE SEQUENCE</scope>
    <source>
        <strain evidence="2">KOD1015</strain>
    </source>
</reference>
<gene>
    <name evidence="2" type="ORF">BGW38_004623</name>
</gene>